<evidence type="ECO:0000313" key="2">
    <source>
        <dbReference type="EMBL" id="MFK2929352.1"/>
    </source>
</evidence>
<protein>
    <submittedName>
        <fullName evidence="2">Enterotoxin</fullName>
    </submittedName>
</protein>
<dbReference type="Gene3D" id="3.20.20.70">
    <property type="entry name" value="Aldolase class I"/>
    <property type="match status" value="1"/>
</dbReference>
<name>A0ABW8KDX7_9GAMM</name>
<keyword evidence="3" id="KW-1185">Reference proteome</keyword>
<feature type="signal peptide" evidence="1">
    <location>
        <begin position="1"/>
        <end position="33"/>
    </location>
</feature>
<dbReference type="InterPro" id="IPR017853">
    <property type="entry name" value="GH"/>
</dbReference>
<reference evidence="2 3" key="1">
    <citation type="submission" date="2020-10" db="EMBL/GenBank/DDBJ databases">
        <title>Phylogeny of dyella-like bacteria.</title>
        <authorList>
            <person name="Fu J."/>
        </authorList>
    </citation>
    <scope>NUCLEOTIDE SEQUENCE [LARGE SCALE GENOMIC DNA]</scope>
    <source>
        <strain evidence="2 3">DKC-1</strain>
    </source>
</reference>
<evidence type="ECO:0000256" key="1">
    <source>
        <dbReference type="SAM" id="SignalP"/>
    </source>
</evidence>
<dbReference type="Proteomes" id="UP001620397">
    <property type="component" value="Unassembled WGS sequence"/>
</dbReference>
<keyword evidence="1" id="KW-0732">Signal</keyword>
<feature type="chain" id="PRO_5046520697" evidence="1">
    <location>
        <begin position="34"/>
        <end position="687"/>
    </location>
</feature>
<comment type="caution">
    <text evidence="2">The sequence shown here is derived from an EMBL/GenBank/DDBJ whole genome shotgun (WGS) entry which is preliminary data.</text>
</comment>
<proteinExistence type="predicted"/>
<dbReference type="EMBL" id="JADIKL010000001">
    <property type="protein sequence ID" value="MFK2929352.1"/>
    <property type="molecule type" value="Genomic_DNA"/>
</dbReference>
<gene>
    <name evidence="2" type="ORF">ISP14_00975</name>
</gene>
<dbReference type="InterPro" id="IPR013785">
    <property type="entry name" value="Aldolase_TIM"/>
</dbReference>
<organism evidence="2 3">
    <name type="scientific">Dyella agri</name>
    <dbReference type="NCBI Taxonomy" id="1926869"/>
    <lineage>
        <taxon>Bacteria</taxon>
        <taxon>Pseudomonadati</taxon>
        <taxon>Pseudomonadota</taxon>
        <taxon>Gammaproteobacteria</taxon>
        <taxon>Lysobacterales</taxon>
        <taxon>Rhodanobacteraceae</taxon>
        <taxon>Dyella</taxon>
    </lineage>
</organism>
<sequence length="687" mass="75878">MAASHSHSLRASRTTVLASCLLAVLAGLGTAHAEDSVATGKKVLEPGTAAFVDQQGAESFGNAAIEARWKLDGKHLVGMTVTDRVHERTFAVSAPFALTMADGRTIKASDMDLQSPPRAVALPVDAQASRFSERLAGKAVEASFGDADGRFRVDWKLVQRDGSPYLREEVSITALKQDEKIAKVSLLQSQANAPEVVGTVNGSPIVDGDVYLGFENPLSDSTAYHNLAKLTLSRTLPLEQGKTVAYSAVVGVVRDGQLRRDFNSYVERERAHPYRTFLHYNSWYDIGYFTPYTETEALDRINTFGRELSVKRGVKLDSFLFDDGWDDRSGAWNFSKDFPHGFVPLRDAAAKYDAAPGIWLSPWGGYSKPHDERISRGKAAGYEIIDNGLALSGPKYYPRFHQVVMDMIDKQGINQFKFDGTGNVSSVFPGSRFDSDFAAAIQLIDDIRKDKPNTFINLTTGTWASPFWLGYADTIWRDGEDDWYTGVGSMREQWITYRDQQTYQNIVLKGPLFPIDSLMLHGIIYAQKNPRLNTDPGHDFANEVRSYFATGTELQEMYITPSLLTPQDWDTLASAAKWSRANAAVLRDAHWIGGDPGRLDVYGWAAWSPKKAIVTFRNPDSKPQLAVIDLQRQLQLPPGVARRFSVHDVWQSGGAGVPKALDADHTGTIKLAPFEVLTLELTPTNGG</sequence>
<evidence type="ECO:0000313" key="3">
    <source>
        <dbReference type="Proteomes" id="UP001620397"/>
    </source>
</evidence>
<dbReference type="SUPFAM" id="SSF51445">
    <property type="entry name" value="(Trans)glycosidases"/>
    <property type="match status" value="1"/>
</dbReference>
<accession>A0ABW8KDX7</accession>